<comment type="cofactor">
    <cofactor evidence="1">
        <name>pyridoxal 5'-phosphate</name>
        <dbReference type="ChEBI" id="CHEBI:597326"/>
    </cofactor>
</comment>
<dbReference type="EMBL" id="DXFX01000065">
    <property type="protein sequence ID" value="HIX07802.1"/>
    <property type="molecule type" value="Genomic_DNA"/>
</dbReference>
<dbReference type="Gene3D" id="3.30.470.10">
    <property type="match status" value="1"/>
</dbReference>
<reference evidence="4" key="1">
    <citation type="journal article" date="2021" name="PeerJ">
        <title>Extensive microbial diversity within the chicken gut microbiome revealed by metagenomics and culture.</title>
        <authorList>
            <person name="Gilroy R."/>
            <person name="Ravi A."/>
            <person name="Getino M."/>
            <person name="Pursley I."/>
            <person name="Horton D.L."/>
            <person name="Alikhan N.F."/>
            <person name="Baker D."/>
            <person name="Gharbi K."/>
            <person name="Hall N."/>
            <person name="Watson M."/>
            <person name="Adriaenssens E.M."/>
            <person name="Foster-Nyarko E."/>
            <person name="Jarju S."/>
            <person name="Secka A."/>
            <person name="Antonio M."/>
            <person name="Oren A."/>
            <person name="Chaudhuri R.R."/>
            <person name="La Ragione R."/>
            <person name="Hildebrand F."/>
            <person name="Pallen M.J."/>
        </authorList>
    </citation>
    <scope>NUCLEOTIDE SEQUENCE</scope>
    <source>
        <strain evidence="4">811</strain>
    </source>
</reference>
<dbReference type="Proteomes" id="UP000824204">
    <property type="component" value="Unassembled WGS sequence"/>
</dbReference>
<dbReference type="PANTHER" id="PTHR11825:SF44">
    <property type="entry name" value="BRANCHED-CHAIN-AMINO-ACID AMINOTRANSFERASE"/>
    <property type="match status" value="1"/>
</dbReference>
<sequence>MKFIQAKTLKAKPTDESKLGFGKIFTDYMLTMRYKNGAWQEMQIEPYGPVEFDLATTVFHYAQGIFEGLKAFRNDKGEIRVFRPEENFKRMNRSAERMCIPQIDEKKVLEGMFELLRLEKDWI</sequence>
<dbReference type="AlphaFoldDB" id="A0A9D1V803"/>
<gene>
    <name evidence="4" type="ORF">H9741_04990</name>
</gene>
<evidence type="ECO:0000256" key="3">
    <source>
        <dbReference type="ARBA" id="ARBA00022898"/>
    </source>
</evidence>
<comment type="caution">
    <text evidence="4">The sequence shown here is derived from an EMBL/GenBank/DDBJ whole genome shotgun (WGS) entry which is preliminary data.</text>
</comment>
<evidence type="ECO:0000313" key="4">
    <source>
        <dbReference type="EMBL" id="HIX07802.1"/>
    </source>
</evidence>
<dbReference type="GO" id="GO:0004084">
    <property type="term" value="F:branched-chain-amino-acid transaminase activity"/>
    <property type="evidence" value="ECO:0007669"/>
    <property type="project" value="InterPro"/>
</dbReference>
<dbReference type="InterPro" id="IPR043131">
    <property type="entry name" value="BCAT-like_N"/>
</dbReference>
<organism evidence="4 5">
    <name type="scientific">Candidatus Borkfalkia faecipullorum</name>
    <dbReference type="NCBI Taxonomy" id="2838510"/>
    <lineage>
        <taxon>Bacteria</taxon>
        <taxon>Bacillati</taxon>
        <taxon>Bacillota</taxon>
        <taxon>Clostridia</taxon>
        <taxon>Christensenellales</taxon>
        <taxon>Christensenellaceae</taxon>
        <taxon>Candidatus Borkfalkia</taxon>
    </lineage>
</organism>
<dbReference type="InterPro" id="IPR005786">
    <property type="entry name" value="B_amino_transII"/>
</dbReference>
<dbReference type="SUPFAM" id="SSF56752">
    <property type="entry name" value="D-aminoacid aminotransferase-like PLP-dependent enzymes"/>
    <property type="match status" value="1"/>
</dbReference>
<protein>
    <recommendedName>
        <fullName evidence="6">Branched chain amino acid aminotransferase</fullName>
    </recommendedName>
</protein>
<dbReference type="GO" id="GO:0009081">
    <property type="term" value="P:branched-chain amino acid metabolic process"/>
    <property type="evidence" value="ECO:0007669"/>
    <property type="project" value="InterPro"/>
</dbReference>
<evidence type="ECO:0008006" key="6">
    <source>
        <dbReference type="Google" id="ProtNLM"/>
    </source>
</evidence>
<evidence type="ECO:0000256" key="2">
    <source>
        <dbReference type="ARBA" id="ARBA00009320"/>
    </source>
</evidence>
<name>A0A9D1V803_9FIRM</name>
<evidence type="ECO:0000313" key="5">
    <source>
        <dbReference type="Proteomes" id="UP000824204"/>
    </source>
</evidence>
<dbReference type="InterPro" id="IPR036038">
    <property type="entry name" value="Aminotransferase-like"/>
</dbReference>
<accession>A0A9D1V803</accession>
<reference evidence="4" key="2">
    <citation type="submission" date="2021-04" db="EMBL/GenBank/DDBJ databases">
        <authorList>
            <person name="Gilroy R."/>
        </authorList>
    </citation>
    <scope>NUCLEOTIDE SEQUENCE</scope>
    <source>
        <strain evidence="4">811</strain>
    </source>
</reference>
<dbReference type="PANTHER" id="PTHR11825">
    <property type="entry name" value="SUBGROUP IIII AMINOTRANSFERASE"/>
    <property type="match status" value="1"/>
</dbReference>
<keyword evidence="3" id="KW-0663">Pyridoxal phosphate</keyword>
<proteinExistence type="inferred from homology"/>
<evidence type="ECO:0000256" key="1">
    <source>
        <dbReference type="ARBA" id="ARBA00001933"/>
    </source>
</evidence>
<comment type="similarity">
    <text evidence="2">Belongs to the class-IV pyridoxal-phosphate-dependent aminotransferase family.</text>
</comment>
<feature type="non-terminal residue" evidence="4">
    <location>
        <position position="123"/>
    </location>
</feature>